<dbReference type="Pfam" id="PF01243">
    <property type="entry name" value="PNPOx_N"/>
    <property type="match status" value="1"/>
</dbReference>
<dbReference type="InterPro" id="IPR012349">
    <property type="entry name" value="Split_barrel_FMN-bd"/>
</dbReference>
<dbReference type="EMBL" id="SPQB01000004">
    <property type="protein sequence ID" value="TFU33963.1"/>
    <property type="molecule type" value="Genomic_DNA"/>
</dbReference>
<dbReference type="PANTHER" id="PTHR35176:SF1">
    <property type="entry name" value="F420H(2)-DEPENDENT BILIVERDIN REDUCTASE"/>
    <property type="match status" value="1"/>
</dbReference>
<evidence type="ECO:0000313" key="4">
    <source>
        <dbReference type="Proteomes" id="UP000298358"/>
    </source>
</evidence>
<feature type="domain" description="Pyridoxamine 5'-phosphate oxidase N-terminal" evidence="2">
    <location>
        <begin position="14"/>
        <end position="128"/>
    </location>
</feature>
<dbReference type="GO" id="GO:0016627">
    <property type="term" value="F:oxidoreductase activity, acting on the CH-CH group of donors"/>
    <property type="evidence" value="ECO:0007669"/>
    <property type="project" value="TreeGrafter"/>
</dbReference>
<accession>A0A4Y9FX85</accession>
<dbReference type="PANTHER" id="PTHR35176">
    <property type="entry name" value="HEME OXYGENASE HI_0854-RELATED"/>
    <property type="match status" value="1"/>
</dbReference>
<dbReference type="GO" id="GO:0070967">
    <property type="term" value="F:coenzyme F420 binding"/>
    <property type="evidence" value="ECO:0007669"/>
    <property type="project" value="TreeGrafter"/>
</dbReference>
<organism evidence="3 4">
    <name type="scientific">Microbacterium paludicola</name>
    <dbReference type="NCBI Taxonomy" id="300019"/>
    <lineage>
        <taxon>Bacteria</taxon>
        <taxon>Bacillati</taxon>
        <taxon>Actinomycetota</taxon>
        <taxon>Actinomycetes</taxon>
        <taxon>Micrococcales</taxon>
        <taxon>Microbacteriaceae</taxon>
        <taxon>Microbacterium</taxon>
    </lineage>
</organism>
<dbReference type="InterPro" id="IPR052019">
    <property type="entry name" value="F420H2_bilvrd_red/Heme_oxyg"/>
</dbReference>
<dbReference type="AlphaFoldDB" id="A0A4Y9FX85"/>
<dbReference type="InterPro" id="IPR011576">
    <property type="entry name" value="Pyridox_Oxase_N"/>
</dbReference>
<keyword evidence="4" id="KW-1185">Reference proteome</keyword>
<evidence type="ECO:0000259" key="2">
    <source>
        <dbReference type="Pfam" id="PF01243"/>
    </source>
</evidence>
<name>A0A4Y9FX85_9MICO</name>
<comment type="caution">
    <text evidence="3">The sequence shown here is derived from an EMBL/GenBank/DDBJ whole genome shotgun (WGS) entry which is preliminary data.</text>
</comment>
<evidence type="ECO:0000313" key="3">
    <source>
        <dbReference type="EMBL" id="TFU33963.1"/>
    </source>
</evidence>
<dbReference type="Gene3D" id="2.30.110.10">
    <property type="entry name" value="Electron Transport, Fmn-binding Protein, Chain A"/>
    <property type="match status" value="1"/>
</dbReference>
<dbReference type="SUPFAM" id="SSF50475">
    <property type="entry name" value="FMN-binding split barrel"/>
    <property type="match status" value="1"/>
</dbReference>
<dbReference type="NCBIfam" id="TIGR03618">
    <property type="entry name" value="Rv1155_F420"/>
    <property type="match status" value="1"/>
</dbReference>
<evidence type="ECO:0000256" key="1">
    <source>
        <dbReference type="ARBA" id="ARBA00023002"/>
    </source>
</evidence>
<dbReference type="GO" id="GO:0005829">
    <property type="term" value="C:cytosol"/>
    <property type="evidence" value="ECO:0007669"/>
    <property type="project" value="TreeGrafter"/>
</dbReference>
<proteinExistence type="predicted"/>
<gene>
    <name evidence="3" type="ORF">E4U02_03240</name>
</gene>
<protein>
    <submittedName>
        <fullName evidence="3">PPOX class F420-dependent oxidoreductase</fullName>
    </submittedName>
</protein>
<sequence>MTSWVPEWDGFPASLLEFWTERHLCTLTTLRADGRPHVTPVGVALDLEYRCAWVITSRSSLKAKLVGRDPRVAACQVDGRHWSTLEGTASVLDDPESVRRAEERYAARYRTPRPNPERVAIRVEIDRFLVSQSLTADLPSS</sequence>
<dbReference type="Proteomes" id="UP000298358">
    <property type="component" value="Unassembled WGS sequence"/>
</dbReference>
<dbReference type="RefSeq" id="WP_135113143.1">
    <property type="nucleotide sequence ID" value="NZ_BAAANG010000019.1"/>
</dbReference>
<reference evidence="3 4" key="1">
    <citation type="submission" date="2019-03" db="EMBL/GenBank/DDBJ databases">
        <title>Diversity of the mouse oral microbiome.</title>
        <authorList>
            <person name="Joseph S."/>
            <person name="Aduse-Opoku J."/>
            <person name="Curtis M."/>
            <person name="Wade W."/>
            <person name="Hashim A."/>
        </authorList>
    </citation>
    <scope>NUCLEOTIDE SEQUENCE [LARGE SCALE GENOMIC DNA]</scope>
    <source>
        <strain evidence="3 4">P1012</strain>
    </source>
</reference>
<dbReference type="OrthoDB" id="4551790at2"/>
<keyword evidence="1" id="KW-0560">Oxidoreductase</keyword>
<dbReference type="InterPro" id="IPR019920">
    <property type="entry name" value="F420-binding_dom_put"/>
</dbReference>